<feature type="binding site" evidence="20">
    <location>
        <position position="73"/>
    </location>
    <ligand>
        <name>UDP-N-acetyl-alpha-D-glucosamine</name>
        <dbReference type="ChEBI" id="CHEBI:57705"/>
    </ligand>
</feature>
<protein>
    <recommendedName>
        <fullName evidence="20">Bifunctional protein GlmU</fullName>
    </recommendedName>
    <domain>
        <recommendedName>
            <fullName evidence="20">UDP-N-acetylglucosamine pyrophosphorylase</fullName>
            <ecNumber evidence="20">2.7.7.23</ecNumber>
        </recommendedName>
        <alternativeName>
            <fullName evidence="20">N-acetylglucosamine-1-phosphate uridyltransferase</fullName>
        </alternativeName>
    </domain>
    <domain>
        <recommendedName>
            <fullName evidence="20">Glucosamine-1-phosphate N-acetyltransferase</fullName>
            <ecNumber evidence="20">2.3.1.157</ecNumber>
        </recommendedName>
    </domain>
</protein>
<dbReference type="SUPFAM" id="SSF51161">
    <property type="entry name" value="Trimeric LpxA-like enzymes"/>
    <property type="match status" value="1"/>
</dbReference>
<feature type="binding site" evidence="20">
    <location>
        <position position="103"/>
    </location>
    <ligand>
        <name>Mg(2+)</name>
        <dbReference type="ChEBI" id="CHEBI:18420"/>
    </ligand>
</feature>
<feature type="binding site" evidence="20">
    <location>
        <position position="423"/>
    </location>
    <ligand>
        <name>acetyl-CoA</name>
        <dbReference type="ChEBI" id="CHEBI:57288"/>
    </ligand>
</feature>
<feature type="domain" description="Nucleotidyl transferase" evidence="21">
    <location>
        <begin position="6"/>
        <end position="213"/>
    </location>
</feature>
<dbReference type="CDD" id="cd03353">
    <property type="entry name" value="LbH_GlmU_C"/>
    <property type="match status" value="1"/>
</dbReference>
<evidence type="ECO:0000256" key="9">
    <source>
        <dbReference type="ARBA" id="ARBA00022723"/>
    </source>
</evidence>
<dbReference type="InterPro" id="IPR018357">
    <property type="entry name" value="Hexapep_transf_CS"/>
</dbReference>
<feature type="binding site" evidence="20">
    <location>
        <position position="366"/>
    </location>
    <ligand>
        <name>UDP-N-acetyl-alpha-D-glucosamine</name>
        <dbReference type="ChEBI" id="CHEBI:57705"/>
    </ligand>
</feature>
<evidence type="ECO:0000256" key="3">
    <source>
        <dbReference type="ARBA" id="ARBA00005208"/>
    </source>
</evidence>
<feature type="binding site" evidence="20">
    <location>
        <begin position="386"/>
        <end position="387"/>
    </location>
    <ligand>
        <name>acetyl-CoA</name>
        <dbReference type="ChEBI" id="CHEBI:57288"/>
    </ligand>
</feature>
<dbReference type="InterPro" id="IPR001451">
    <property type="entry name" value="Hexapep"/>
</dbReference>
<evidence type="ECO:0000256" key="20">
    <source>
        <dbReference type="HAMAP-Rule" id="MF_01631"/>
    </source>
</evidence>
<evidence type="ECO:0000256" key="8">
    <source>
        <dbReference type="ARBA" id="ARBA00022695"/>
    </source>
</evidence>
<feature type="binding site" evidence="20">
    <location>
        <position position="440"/>
    </location>
    <ligand>
        <name>acetyl-CoA</name>
        <dbReference type="ChEBI" id="CHEBI:57288"/>
    </ligand>
</feature>
<evidence type="ECO:0000256" key="1">
    <source>
        <dbReference type="ARBA" id="ARBA00004496"/>
    </source>
</evidence>
<proteinExistence type="inferred from homology"/>
<keyword evidence="7 20" id="KW-0808">Transferase</keyword>
<comment type="subcellular location">
    <subcellularLocation>
        <location evidence="1 20">Cytoplasm</location>
    </subcellularLocation>
</comment>
<dbReference type="InterPro" id="IPR038009">
    <property type="entry name" value="GlmU_C_LbH"/>
</dbReference>
<feature type="binding site" evidence="20">
    <location>
        <position position="351"/>
    </location>
    <ligand>
        <name>UDP-N-acetyl-alpha-D-glucosamine</name>
        <dbReference type="ChEBI" id="CHEBI:57705"/>
    </ligand>
</feature>
<feature type="binding site" evidence="20">
    <location>
        <begin position="78"/>
        <end position="79"/>
    </location>
    <ligand>
        <name>UDP-N-acetyl-alpha-D-glucosamine</name>
        <dbReference type="ChEBI" id="CHEBI:57705"/>
    </ligand>
</feature>
<name>A0ABS4IHD0_9BACI</name>
<dbReference type="CDD" id="cd02540">
    <property type="entry name" value="GT2_GlmU_N_bac"/>
    <property type="match status" value="1"/>
</dbReference>
<feature type="region of interest" description="N-acetyltransferase" evidence="20">
    <location>
        <begin position="252"/>
        <end position="459"/>
    </location>
</feature>
<keyword evidence="13 20" id="KW-0573">Peptidoglycan synthesis</keyword>
<keyword evidence="15 20" id="KW-0012">Acyltransferase</keyword>
<dbReference type="EC" id="2.3.1.157" evidence="20"/>
<evidence type="ECO:0000256" key="13">
    <source>
        <dbReference type="ARBA" id="ARBA00022984"/>
    </source>
</evidence>
<evidence type="ECO:0000313" key="22">
    <source>
        <dbReference type="EMBL" id="MBP1970353.1"/>
    </source>
</evidence>
<feature type="binding site" evidence="20">
    <location>
        <position position="155"/>
    </location>
    <ligand>
        <name>UDP-N-acetyl-alpha-D-glucosamine</name>
        <dbReference type="ChEBI" id="CHEBI:57705"/>
    </ligand>
</feature>
<dbReference type="PROSITE" id="PS00101">
    <property type="entry name" value="HEXAPEP_TRANSFERASES"/>
    <property type="match status" value="1"/>
</dbReference>
<organism evidence="22 23">
    <name type="scientific">Virgibacillus natechei</name>
    <dbReference type="NCBI Taxonomy" id="1216297"/>
    <lineage>
        <taxon>Bacteria</taxon>
        <taxon>Bacillati</taxon>
        <taxon>Bacillota</taxon>
        <taxon>Bacilli</taxon>
        <taxon>Bacillales</taxon>
        <taxon>Bacillaceae</taxon>
        <taxon>Virgibacillus</taxon>
    </lineage>
</organism>
<comment type="cofactor">
    <cofactor evidence="20">
        <name>Mg(2+)</name>
        <dbReference type="ChEBI" id="CHEBI:18420"/>
    </cofactor>
    <text evidence="20">Binds 1 Mg(2+) ion per subunit.</text>
</comment>
<comment type="catalytic activity">
    <reaction evidence="17 20">
        <text>alpha-D-glucosamine 1-phosphate + acetyl-CoA = N-acetyl-alpha-D-glucosamine 1-phosphate + CoA + H(+)</text>
        <dbReference type="Rhea" id="RHEA:13725"/>
        <dbReference type="ChEBI" id="CHEBI:15378"/>
        <dbReference type="ChEBI" id="CHEBI:57287"/>
        <dbReference type="ChEBI" id="CHEBI:57288"/>
        <dbReference type="ChEBI" id="CHEBI:57776"/>
        <dbReference type="ChEBI" id="CHEBI:58516"/>
        <dbReference type="EC" id="2.3.1.157"/>
    </reaction>
</comment>
<dbReference type="InterPro" id="IPR005882">
    <property type="entry name" value="Bifunctional_GlmU"/>
</dbReference>
<feature type="binding site" evidence="20">
    <location>
        <position position="228"/>
    </location>
    <ligand>
        <name>UDP-N-acetyl-alpha-D-glucosamine</name>
        <dbReference type="ChEBI" id="CHEBI:57705"/>
    </ligand>
</feature>
<reference evidence="22 23" key="1">
    <citation type="submission" date="2021-03" db="EMBL/GenBank/DDBJ databases">
        <title>Genomic Encyclopedia of Type Strains, Phase IV (KMG-IV): sequencing the most valuable type-strain genomes for metagenomic binning, comparative biology and taxonomic classification.</title>
        <authorList>
            <person name="Goeker M."/>
        </authorList>
    </citation>
    <scope>NUCLEOTIDE SEQUENCE [LARGE SCALE GENOMIC DNA]</scope>
    <source>
        <strain evidence="22 23">DSM 25609</strain>
    </source>
</reference>
<evidence type="ECO:0000256" key="19">
    <source>
        <dbReference type="ARBA" id="ARBA00049628"/>
    </source>
</evidence>
<comment type="subunit">
    <text evidence="20">Homotrimer.</text>
</comment>
<comment type="caution">
    <text evidence="22">The sequence shown here is derived from an EMBL/GenBank/DDBJ whole genome shotgun (WGS) entry which is preliminary data.</text>
</comment>
<evidence type="ECO:0000256" key="17">
    <source>
        <dbReference type="ARBA" id="ARBA00048247"/>
    </source>
</evidence>
<evidence type="ECO:0000313" key="23">
    <source>
        <dbReference type="Proteomes" id="UP001519345"/>
    </source>
</evidence>
<evidence type="ECO:0000256" key="14">
    <source>
        <dbReference type="ARBA" id="ARBA00023268"/>
    </source>
</evidence>
<evidence type="ECO:0000256" key="10">
    <source>
        <dbReference type="ARBA" id="ARBA00022737"/>
    </source>
</evidence>
<feature type="binding site" evidence="20">
    <location>
        <position position="23"/>
    </location>
    <ligand>
        <name>UDP-N-acetyl-alpha-D-glucosamine</name>
        <dbReference type="ChEBI" id="CHEBI:57705"/>
    </ligand>
</feature>
<dbReference type="InterPro" id="IPR029044">
    <property type="entry name" value="Nucleotide-diphossugar_trans"/>
</dbReference>
<feature type="active site" description="Proton acceptor" evidence="20">
    <location>
        <position position="363"/>
    </location>
</feature>
<keyword evidence="11 20" id="KW-0460">Magnesium</keyword>
<comment type="caution">
    <text evidence="20">Lacks conserved residue(s) required for the propagation of feature annotation.</text>
</comment>
<dbReference type="HAMAP" id="MF_01631">
    <property type="entry name" value="GlmU"/>
    <property type="match status" value="1"/>
</dbReference>
<evidence type="ECO:0000256" key="11">
    <source>
        <dbReference type="ARBA" id="ARBA00022842"/>
    </source>
</evidence>
<dbReference type="GO" id="GO:0003977">
    <property type="term" value="F:UDP-N-acetylglucosamine diphosphorylase activity"/>
    <property type="evidence" value="ECO:0007669"/>
    <property type="project" value="UniProtKB-EC"/>
</dbReference>
<dbReference type="Gene3D" id="3.90.550.10">
    <property type="entry name" value="Spore Coat Polysaccharide Biosynthesis Protein SpsA, Chain A"/>
    <property type="match status" value="1"/>
</dbReference>
<dbReference type="EC" id="2.7.7.23" evidence="20"/>
<dbReference type="InterPro" id="IPR011004">
    <property type="entry name" value="Trimer_LpxA-like_sf"/>
</dbReference>
<dbReference type="EMBL" id="JAGGKX010000012">
    <property type="protein sequence ID" value="MBP1970353.1"/>
    <property type="molecule type" value="Genomic_DNA"/>
</dbReference>
<comment type="similarity">
    <text evidence="5 20">In the N-terminal section; belongs to the N-acetylglucosamine-1-phosphate uridyltransferase family.</text>
</comment>
<keyword evidence="23" id="KW-1185">Reference proteome</keyword>
<dbReference type="InterPro" id="IPR005835">
    <property type="entry name" value="NTP_transferase_dom"/>
</dbReference>
<feature type="binding site" evidence="20">
    <location>
        <position position="333"/>
    </location>
    <ligand>
        <name>UDP-N-acetyl-alpha-D-glucosamine</name>
        <dbReference type="ChEBI" id="CHEBI:57705"/>
    </ligand>
</feature>
<feature type="binding site" evidence="20">
    <location>
        <begin position="9"/>
        <end position="12"/>
    </location>
    <ligand>
        <name>UDP-N-acetyl-alpha-D-glucosamine</name>
        <dbReference type="ChEBI" id="CHEBI:57705"/>
    </ligand>
</feature>
<comment type="pathway">
    <text evidence="3 20">Nucleotide-sugar biosynthesis; UDP-N-acetyl-alpha-D-glucosamine biosynthesis; UDP-N-acetyl-alpha-D-glucosamine from N-acetyl-alpha-D-glucosamine 1-phosphate: step 1/1.</text>
</comment>
<keyword evidence="9 20" id="KW-0479">Metal-binding</keyword>
<keyword evidence="8 20" id="KW-0548">Nucleotidyltransferase</keyword>
<evidence type="ECO:0000259" key="21">
    <source>
        <dbReference type="Pfam" id="PF00483"/>
    </source>
</evidence>
<evidence type="ECO:0000256" key="15">
    <source>
        <dbReference type="ARBA" id="ARBA00023315"/>
    </source>
</evidence>
<accession>A0ABS4IHD0</accession>
<feature type="binding site" evidence="20">
    <location>
        <position position="377"/>
    </location>
    <ligand>
        <name>UDP-N-acetyl-alpha-D-glucosamine</name>
        <dbReference type="ChEBI" id="CHEBI:57705"/>
    </ligand>
</feature>
<keyword evidence="12 20" id="KW-0133">Cell shape</keyword>
<dbReference type="RefSeq" id="WP_209463490.1">
    <property type="nucleotide sequence ID" value="NZ_CP110224.1"/>
</dbReference>
<dbReference type="Gene3D" id="2.160.10.10">
    <property type="entry name" value="Hexapeptide repeat proteins"/>
    <property type="match status" value="1"/>
</dbReference>
<comment type="pathway">
    <text evidence="2 20">Nucleotide-sugar biosynthesis; UDP-N-acetyl-alpha-D-glucosamine biosynthesis; N-acetyl-alpha-D-glucosamine 1-phosphate from alpha-D-glucosamine 6-phosphate (route II): step 2/2.</text>
</comment>
<keyword evidence="14 20" id="KW-0511">Multifunctional enzyme</keyword>
<dbReference type="SUPFAM" id="SSF53448">
    <property type="entry name" value="Nucleotide-diphospho-sugar transferases"/>
    <property type="match status" value="1"/>
</dbReference>
<evidence type="ECO:0000256" key="16">
    <source>
        <dbReference type="ARBA" id="ARBA00023316"/>
    </source>
</evidence>
<dbReference type="Pfam" id="PF00132">
    <property type="entry name" value="Hexapep"/>
    <property type="match status" value="2"/>
</dbReference>
<dbReference type="NCBIfam" id="NF010934">
    <property type="entry name" value="PRK14354.1"/>
    <property type="match status" value="1"/>
</dbReference>
<comment type="function">
    <text evidence="19 20">Catalyzes the last two sequential reactions in the de novo biosynthetic pathway for UDP-N-acetylglucosamine (UDP-GlcNAc). The C-terminal domain catalyzes the transfer of acetyl group from acetyl coenzyme A to glucosamine-1-phosphate (GlcN-1-P) to produce N-acetylglucosamine-1-phosphate (GlcNAc-1-P), which is converted into UDP-GlcNAc by the transfer of uridine 5-monophosphate (from uridine 5-triphosphate), a reaction catalyzed by the N-terminal domain.</text>
</comment>
<dbReference type="NCBIfam" id="TIGR01173">
    <property type="entry name" value="glmU"/>
    <property type="match status" value="1"/>
</dbReference>
<comment type="similarity">
    <text evidence="4 20">In the C-terminal section; belongs to the transferase hexapeptide repeat family.</text>
</comment>
<evidence type="ECO:0000256" key="18">
    <source>
        <dbReference type="ARBA" id="ARBA00048493"/>
    </source>
</evidence>
<evidence type="ECO:0000256" key="7">
    <source>
        <dbReference type="ARBA" id="ARBA00022679"/>
    </source>
</evidence>
<feature type="region of interest" description="Pyrophosphorylase" evidence="20">
    <location>
        <begin position="1"/>
        <end position="230"/>
    </location>
</feature>
<sequence>MMRRYAVILAAGQGTRMKSKLYKVLHPVLGRPMVQHVIDQIKAVKVDKTVTVVGHGAEKVSEHIGNDTEFVIQGEQLGTGHAVMQAEDLLKDKHGTTIVVCGDTPLITTETYQALFAHHENEGASATILTAKAEDPTGYGRVIRNEADEVERIVEHKDASGAERLVDEINTGTYCFDNQALFAALKEVSNDNVQGEYYLPDVIEILRNKKEKVTASLTPDFEETLGVNDRVALAQAEKIMKKRINEKHMRNGVAISDPDNTYIHPGVVIEQDAVIHPGTHITGGSTVKMDAEIGPNSEVDNCYVGIGSVVKQSVATNSKIGDRVNVGPFAHIRPESAIGDDAKVGNFVEIKKTVIGEGSKVPHLSYMGDAQVGSNVNVGCGTITVNYDGKNKYVTTIEDDSFIGCNSNLIAPVTIGKGSYVAAGSTITKDVPTESLSVARARQTNKEGYATRLKNRQKD</sequence>
<comment type="pathway">
    <text evidence="20">Bacterial outer membrane biogenesis; LPS lipid A biosynthesis.</text>
</comment>
<gene>
    <name evidence="20" type="primary">glmU</name>
    <name evidence="22" type="ORF">J2Z83_002471</name>
</gene>
<feature type="region of interest" description="Linker" evidence="20">
    <location>
        <begin position="231"/>
        <end position="251"/>
    </location>
</feature>
<feature type="binding site" evidence="20">
    <location>
        <position position="170"/>
    </location>
    <ligand>
        <name>UDP-N-acetyl-alpha-D-glucosamine</name>
        <dbReference type="ChEBI" id="CHEBI:57705"/>
    </ligand>
</feature>
<evidence type="ECO:0000256" key="5">
    <source>
        <dbReference type="ARBA" id="ARBA00007947"/>
    </source>
</evidence>
<dbReference type="InterPro" id="IPR050065">
    <property type="entry name" value="GlmU-like"/>
</dbReference>
<keyword evidence="16 20" id="KW-0961">Cell wall biogenesis/degradation</keyword>
<feature type="binding site" evidence="20">
    <location>
        <position position="228"/>
    </location>
    <ligand>
        <name>Mg(2+)</name>
        <dbReference type="ChEBI" id="CHEBI:18420"/>
    </ligand>
</feature>
<dbReference type="GO" id="GO:0019134">
    <property type="term" value="F:glucosamine-1-phosphate N-acetyltransferase activity"/>
    <property type="evidence" value="ECO:0007669"/>
    <property type="project" value="UniProtKB-EC"/>
</dbReference>
<dbReference type="PANTHER" id="PTHR43584">
    <property type="entry name" value="NUCLEOTIDYL TRANSFERASE"/>
    <property type="match status" value="1"/>
</dbReference>
<feature type="binding site" evidence="20">
    <location>
        <position position="140"/>
    </location>
    <ligand>
        <name>UDP-N-acetyl-alpha-D-glucosamine</name>
        <dbReference type="ChEBI" id="CHEBI:57705"/>
    </ligand>
</feature>
<comment type="catalytic activity">
    <reaction evidence="18 20">
        <text>N-acetyl-alpha-D-glucosamine 1-phosphate + UTP + H(+) = UDP-N-acetyl-alpha-D-glucosamine + diphosphate</text>
        <dbReference type="Rhea" id="RHEA:13509"/>
        <dbReference type="ChEBI" id="CHEBI:15378"/>
        <dbReference type="ChEBI" id="CHEBI:33019"/>
        <dbReference type="ChEBI" id="CHEBI:46398"/>
        <dbReference type="ChEBI" id="CHEBI:57705"/>
        <dbReference type="ChEBI" id="CHEBI:57776"/>
        <dbReference type="EC" id="2.7.7.23"/>
    </reaction>
</comment>
<keyword evidence="10 20" id="KW-0677">Repeat</keyword>
<evidence type="ECO:0000256" key="12">
    <source>
        <dbReference type="ARBA" id="ARBA00022960"/>
    </source>
</evidence>
<evidence type="ECO:0000256" key="2">
    <source>
        <dbReference type="ARBA" id="ARBA00005166"/>
    </source>
</evidence>
<evidence type="ECO:0000256" key="6">
    <source>
        <dbReference type="ARBA" id="ARBA00022490"/>
    </source>
</evidence>
<dbReference type="PANTHER" id="PTHR43584:SF3">
    <property type="entry name" value="BIFUNCTIONAL PROTEIN GLMU"/>
    <property type="match status" value="1"/>
</dbReference>
<dbReference type="Pfam" id="PF00483">
    <property type="entry name" value="NTP_transferase"/>
    <property type="match status" value="1"/>
</dbReference>
<dbReference type="Proteomes" id="UP001519345">
    <property type="component" value="Unassembled WGS sequence"/>
</dbReference>
<keyword evidence="6 20" id="KW-0963">Cytoplasm</keyword>
<evidence type="ECO:0000256" key="4">
    <source>
        <dbReference type="ARBA" id="ARBA00007707"/>
    </source>
</evidence>